<evidence type="ECO:0008006" key="3">
    <source>
        <dbReference type="Google" id="ProtNLM"/>
    </source>
</evidence>
<organism evidence="1 2">
    <name type="scientific">Scytonema tolypothrichoides VB-61278_2</name>
    <dbReference type="NCBI Taxonomy" id="3232314"/>
    <lineage>
        <taxon>Bacteria</taxon>
        <taxon>Bacillati</taxon>
        <taxon>Cyanobacteriota</taxon>
        <taxon>Cyanophyceae</taxon>
        <taxon>Nostocales</taxon>
        <taxon>Scytonemataceae</taxon>
        <taxon>Scytonema</taxon>
    </lineage>
</organism>
<reference evidence="1 2" key="1">
    <citation type="submission" date="2024-07" db="EMBL/GenBank/DDBJ databases">
        <authorList>
            <person name="Tripathy S."/>
        </authorList>
    </citation>
    <scope>NUCLEOTIDE SEQUENCE [LARGE SCALE GENOMIC DNA]</scope>
    <source>
        <strain evidence="1 2">VB-61278_2</strain>
    </source>
</reference>
<name>A0ABW8WYS5_9CYAN</name>
<keyword evidence="2" id="KW-1185">Reference proteome</keyword>
<proteinExistence type="predicted"/>
<evidence type="ECO:0000313" key="1">
    <source>
        <dbReference type="EMBL" id="MFL9466152.1"/>
    </source>
</evidence>
<protein>
    <recommendedName>
        <fullName evidence="3">Histidine kinase/HSP90-like ATPase domain-containing protein</fullName>
    </recommendedName>
</protein>
<dbReference type="EMBL" id="JBFQGM010000022">
    <property type="protein sequence ID" value="MFL9466152.1"/>
    <property type="molecule type" value="Genomic_DNA"/>
</dbReference>
<dbReference type="SUPFAM" id="SSF55874">
    <property type="entry name" value="ATPase domain of HSP90 chaperone/DNA topoisomerase II/histidine kinase"/>
    <property type="match status" value="1"/>
</dbReference>
<dbReference type="Gene3D" id="3.30.565.10">
    <property type="entry name" value="Histidine kinase-like ATPase, C-terminal domain"/>
    <property type="match status" value="1"/>
</dbReference>
<dbReference type="InterPro" id="IPR036890">
    <property type="entry name" value="HATPase_C_sf"/>
</dbReference>
<sequence length="61" mass="6607">MKDTGFSIKPDFLPYVFDYFGQGDGSITTTSFGGMGLELAVVCHIVEMLGRTIKADRSGEV</sequence>
<comment type="caution">
    <text evidence="1">The sequence shown here is derived from an EMBL/GenBank/DDBJ whole genome shotgun (WGS) entry which is preliminary data.</text>
</comment>
<dbReference type="Proteomes" id="UP001628874">
    <property type="component" value="Unassembled WGS sequence"/>
</dbReference>
<gene>
    <name evidence="1" type="ORF">AB0759_36800</name>
</gene>
<evidence type="ECO:0000313" key="2">
    <source>
        <dbReference type="Proteomes" id="UP001628874"/>
    </source>
</evidence>
<accession>A0ABW8WYS5</accession>